<dbReference type="Pfam" id="PF03987">
    <property type="entry name" value="Autophagy_act_C"/>
    <property type="match status" value="1"/>
</dbReference>
<evidence type="ECO:0000256" key="1">
    <source>
        <dbReference type="ARBA" id="ARBA00004496"/>
    </source>
</evidence>
<evidence type="ECO:0000256" key="8">
    <source>
        <dbReference type="ARBA" id="ARBA00023006"/>
    </source>
</evidence>
<dbReference type="FunCoup" id="D3B5S9">
    <property type="interactions" value="978"/>
</dbReference>
<dbReference type="GO" id="GO:0000407">
    <property type="term" value="C:phagophore assembly site"/>
    <property type="evidence" value="ECO:0007669"/>
    <property type="project" value="TreeGrafter"/>
</dbReference>
<reference evidence="10 11" key="1">
    <citation type="journal article" date="2011" name="Genome Res.">
        <title>Phylogeny-wide analysis of social amoeba genomes highlights ancient origins for complex intercellular communication.</title>
        <authorList>
            <person name="Heidel A.J."/>
            <person name="Lawal H.M."/>
            <person name="Felder M."/>
            <person name="Schilde C."/>
            <person name="Helps N.R."/>
            <person name="Tunggal B."/>
            <person name="Rivero F."/>
            <person name="John U."/>
            <person name="Schleicher M."/>
            <person name="Eichinger L."/>
            <person name="Platzer M."/>
            <person name="Noegel A.A."/>
            <person name="Schaap P."/>
            <person name="Gloeckner G."/>
        </authorList>
    </citation>
    <scope>NUCLEOTIDE SEQUENCE [LARGE SCALE GENOMIC DNA]</scope>
    <source>
        <strain evidence="11">ATCC 26659 / Pp 5 / PN500</strain>
    </source>
</reference>
<keyword evidence="11" id="KW-1185">Reference proteome</keyword>
<evidence type="ECO:0000256" key="2">
    <source>
        <dbReference type="ARBA" id="ARBA00007683"/>
    </source>
</evidence>
<comment type="subcellular location">
    <subcellularLocation>
        <location evidence="1">Cytoplasm</location>
    </subcellularLocation>
</comment>
<dbReference type="FunFam" id="3.30.1460.50:FF:000007">
    <property type="entry name" value="Autophagy-related protein 3"/>
    <property type="match status" value="1"/>
</dbReference>
<comment type="caution">
    <text evidence="10">The sequence shown here is derived from an EMBL/GenBank/DDBJ whole genome shotgun (WGS) entry which is preliminary data.</text>
</comment>
<dbReference type="GO" id="GO:0000422">
    <property type="term" value="P:autophagy of mitochondrion"/>
    <property type="evidence" value="ECO:0007669"/>
    <property type="project" value="TreeGrafter"/>
</dbReference>
<keyword evidence="7" id="KW-0653">Protein transport</keyword>
<sequence>MSMFTSIQQSIHKAYVKTVEKVTPTLSTSKFLDEGVLTPEEFVQAGDLLTHMCPTWTWESGDPSRNVNFLPKEKQFLLTRNVPCYSRVKSLENESRASISDILQLEGEDDEEWVAPKSGNPDGVIEQDLQKDMSGLKVSQSNNTTTTTTTKPTTIDNTKPTSDDDDEDEDGDIPDMEDFQDDNLVEDDPSTLKSNQQTNNNNNNNNNSNNNVSLESSTGNANSNSSVGDDDNILRTRTYDISITYDKYYQTPRVWLFGYDENRKPLKPEEIFEDISEDHAHKTVTIDSHPHLGISFAYIHPCRHASVMKKLITKQSENGKEPRVDQYLFLFLKFISVVIPTIEYDFTLEFDT</sequence>
<dbReference type="Proteomes" id="UP000001396">
    <property type="component" value="Unassembled WGS sequence"/>
</dbReference>
<feature type="compositionally biased region" description="Acidic residues" evidence="9">
    <location>
        <begin position="163"/>
        <end position="189"/>
    </location>
</feature>
<dbReference type="Gene3D" id="3.30.1460.50">
    <property type="match status" value="1"/>
</dbReference>
<dbReference type="GeneID" id="31359504"/>
<dbReference type="InterPro" id="IPR007135">
    <property type="entry name" value="Atg3/Atg10"/>
</dbReference>
<dbReference type="STRING" id="670386.D3B5S9"/>
<dbReference type="RefSeq" id="XP_020435344.1">
    <property type="nucleotide sequence ID" value="XM_020574930.1"/>
</dbReference>
<protein>
    <recommendedName>
        <fullName evidence="3">Autophagy-related protein 3</fullName>
    </recommendedName>
</protein>
<dbReference type="OMA" id="HCPTWSW"/>
<evidence type="ECO:0000256" key="9">
    <source>
        <dbReference type="SAM" id="MobiDB-lite"/>
    </source>
</evidence>
<feature type="compositionally biased region" description="Low complexity" evidence="9">
    <location>
        <begin position="194"/>
        <end position="211"/>
    </location>
</feature>
<dbReference type="GO" id="GO:0015031">
    <property type="term" value="P:protein transport"/>
    <property type="evidence" value="ECO:0007669"/>
    <property type="project" value="UniProtKB-KW"/>
</dbReference>
<evidence type="ECO:0000313" key="11">
    <source>
        <dbReference type="Proteomes" id="UP000001396"/>
    </source>
</evidence>
<keyword evidence="4" id="KW-0813">Transport</keyword>
<evidence type="ECO:0000256" key="7">
    <source>
        <dbReference type="ARBA" id="ARBA00022927"/>
    </source>
</evidence>
<evidence type="ECO:0000256" key="5">
    <source>
        <dbReference type="ARBA" id="ARBA00022490"/>
    </source>
</evidence>
<dbReference type="EMBL" id="ADBJ01000017">
    <property type="protein sequence ID" value="EFA83227.1"/>
    <property type="molecule type" value="Genomic_DNA"/>
</dbReference>
<keyword evidence="6" id="KW-0833">Ubl conjugation pathway</keyword>
<dbReference type="GO" id="GO:0044804">
    <property type="term" value="P:nucleophagy"/>
    <property type="evidence" value="ECO:0007669"/>
    <property type="project" value="TreeGrafter"/>
</dbReference>
<proteinExistence type="inferred from homology"/>
<evidence type="ECO:0000256" key="6">
    <source>
        <dbReference type="ARBA" id="ARBA00022786"/>
    </source>
</evidence>
<dbReference type="PANTHER" id="PTHR12866:SF2">
    <property type="entry name" value="UBIQUITIN-LIKE-CONJUGATING ENZYME ATG3"/>
    <property type="match status" value="1"/>
</dbReference>
<dbReference type="GO" id="GO:0000045">
    <property type="term" value="P:autophagosome assembly"/>
    <property type="evidence" value="ECO:0007669"/>
    <property type="project" value="TreeGrafter"/>
</dbReference>
<evidence type="ECO:0000313" key="10">
    <source>
        <dbReference type="EMBL" id="EFA83227.1"/>
    </source>
</evidence>
<name>D3B5S9_HETP5</name>
<keyword evidence="5" id="KW-0963">Cytoplasm</keyword>
<dbReference type="GO" id="GO:0005829">
    <property type="term" value="C:cytosol"/>
    <property type="evidence" value="ECO:0007669"/>
    <property type="project" value="TreeGrafter"/>
</dbReference>
<dbReference type="InParanoid" id="D3B5S9"/>
<organism evidence="10 11">
    <name type="scientific">Heterostelium pallidum (strain ATCC 26659 / Pp 5 / PN500)</name>
    <name type="common">Cellular slime mold</name>
    <name type="synonym">Polysphondylium pallidum</name>
    <dbReference type="NCBI Taxonomy" id="670386"/>
    <lineage>
        <taxon>Eukaryota</taxon>
        <taxon>Amoebozoa</taxon>
        <taxon>Evosea</taxon>
        <taxon>Eumycetozoa</taxon>
        <taxon>Dictyostelia</taxon>
        <taxon>Acytosteliales</taxon>
        <taxon>Acytosteliaceae</taxon>
        <taxon>Heterostelium</taxon>
    </lineage>
</organism>
<accession>D3B5S9</accession>
<feature type="compositionally biased region" description="Low complexity" evidence="9">
    <location>
        <begin position="142"/>
        <end position="160"/>
    </location>
</feature>
<feature type="region of interest" description="Disordered" evidence="9">
    <location>
        <begin position="133"/>
        <end position="232"/>
    </location>
</feature>
<dbReference type="PANTHER" id="PTHR12866">
    <property type="entry name" value="UBIQUITIN-LIKE-CONJUGATING ENZYME ATG3"/>
    <property type="match status" value="1"/>
</dbReference>
<gene>
    <name evidence="10" type="primary">atg3</name>
    <name evidence="10" type="ORF">PPL_04017</name>
</gene>
<evidence type="ECO:0000256" key="4">
    <source>
        <dbReference type="ARBA" id="ARBA00022448"/>
    </source>
</evidence>
<evidence type="ECO:0000256" key="3">
    <source>
        <dbReference type="ARBA" id="ARBA00018067"/>
    </source>
</evidence>
<feature type="compositionally biased region" description="Polar residues" evidence="9">
    <location>
        <begin position="212"/>
        <end position="227"/>
    </location>
</feature>
<comment type="similarity">
    <text evidence="2">Belongs to the ATG3 family.</text>
</comment>
<dbReference type="GO" id="GO:0061723">
    <property type="term" value="P:glycophagy"/>
    <property type="evidence" value="ECO:0007669"/>
    <property type="project" value="TreeGrafter"/>
</dbReference>
<dbReference type="AlphaFoldDB" id="D3B5S9"/>
<keyword evidence="8" id="KW-0072">Autophagy</keyword>
<dbReference type="GO" id="GO:0019776">
    <property type="term" value="F:Atg8-family ligase activity"/>
    <property type="evidence" value="ECO:0007669"/>
    <property type="project" value="TreeGrafter"/>
</dbReference>